<dbReference type="InterPro" id="IPR017853">
    <property type="entry name" value="GH"/>
</dbReference>
<proteinExistence type="predicted"/>
<organism evidence="5 6">
    <name type="scientific">Vibrio ulleungensis</name>
    <dbReference type="NCBI Taxonomy" id="2807619"/>
    <lineage>
        <taxon>Bacteria</taxon>
        <taxon>Pseudomonadati</taxon>
        <taxon>Pseudomonadota</taxon>
        <taxon>Gammaproteobacteria</taxon>
        <taxon>Vibrionales</taxon>
        <taxon>Vibrionaceae</taxon>
        <taxon>Vibrio</taxon>
    </lineage>
</organism>
<dbReference type="RefSeq" id="WP_205156983.1">
    <property type="nucleotide sequence ID" value="NZ_JAFEUM010000001.1"/>
</dbReference>
<dbReference type="InterPro" id="IPR040669">
    <property type="entry name" value="Agarase_CBM"/>
</dbReference>
<dbReference type="Gene3D" id="3.20.20.80">
    <property type="entry name" value="Glycosidases"/>
    <property type="match status" value="1"/>
</dbReference>
<reference evidence="5 6" key="1">
    <citation type="submission" date="2021-02" db="EMBL/GenBank/DDBJ databases">
        <authorList>
            <person name="Park J.-S."/>
        </authorList>
    </citation>
    <scope>NUCLEOTIDE SEQUENCE [LARGE SCALE GENOMIC DNA]</scope>
    <source>
        <strain evidence="5 6">188UL20-2</strain>
    </source>
</reference>
<keyword evidence="1" id="KW-0378">Hydrolase</keyword>
<gene>
    <name evidence="5" type="ORF">JQC93_03065</name>
</gene>
<dbReference type="Pfam" id="PF02449">
    <property type="entry name" value="Glyco_hydro_42"/>
    <property type="match status" value="1"/>
</dbReference>
<evidence type="ECO:0000256" key="1">
    <source>
        <dbReference type="ARBA" id="ARBA00022801"/>
    </source>
</evidence>
<name>A0ABS2HFF2_9VIBR</name>
<keyword evidence="6" id="KW-1185">Reference proteome</keyword>
<evidence type="ECO:0000313" key="5">
    <source>
        <dbReference type="EMBL" id="MBM7035376.1"/>
    </source>
</evidence>
<dbReference type="Proteomes" id="UP000809621">
    <property type="component" value="Unassembled WGS sequence"/>
</dbReference>
<dbReference type="SUPFAM" id="SSF51445">
    <property type="entry name" value="(Trans)glycosidases"/>
    <property type="match status" value="1"/>
</dbReference>
<sequence length="744" mass="84709">MSASSLSVITPLLTFDSMTIPNQISALNQTLSMKRSDDEYALHFVSLSQQHFHTSLDLKPVGDERWDWSSYGDFCLALELSNTNARSTQVFINLFDRAGTMHSRSITVDGYSRKTYLVELKGEFLKGKTNYYSGLRSNPAPWSHNSEYATWMWGSMNVDLTDIAHIELSIHGSLIDHHLALHSVNLVNSPDTNPNFLEQIIDRYGQNATAQYQDKIESDEQLSALTEQELLELQKGTLPQRSKYSGYTGGQQYQATGYFRTEKIDGKWSLIDPEGYPYFATGVDVIRLANAYTMTGIDYDHNLVPQRDPNDLTPEDSIEKLPISDQAKASAVVASPLRKHCFQWLPNYDEPLAEHYGYMRELFEGALDAGETFSFYAANLERKYGKARYLERWRNVTIDRMLNWGFTSLGNWAAPEFYNNDSIPYFANGWIIGDFKVVSSGDDFWSPLPDPFDPVFRERAEATVLQIKHEVKDSPWCVGIFIDNEKSWGRMGTIEGQHGIAIHTLGRDARECPTKSAFVDALKQKYTSIDALNQAWKTDIQDWPSLSSGVKNLAHNTAQLDDYGMLLEVFASQYFKVVNESLKAQLPNHLYLGARFADWGMTPDVVKAAAKHCDVISYNYYKEGLHPQQWSFLEEVDMPSIIGEFHFGSKETGFYHPGLVSATNQIERAQMYEDYMQTVIDNPYFVGAHWFQYLDSPITGRSYDGENYNVGFVSVADVPYKPMVEAAKRIHTRMYTQRHTAKDK</sequence>
<keyword evidence="2" id="KW-0326">Glycosidase</keyword>
<dbReference type="EMBL" id="JAFEUM010000001">
    <property type="protein sequence ID" value="MBM7035376.1"/>
    <property type="molecule type" value="Genomic_DNA"/>
</dbReference>
<feature type="domain" description="Agarase CBM-like" evidence="4">
    <location>
        <begin position="15"/>
        <end position="197"/>
    </location>
</feature>
<protein>
    <submittedName>
        <fullName evidence="5">Beta-galactosidase</fullName>
    </submittedName>
</protein>
<evidence type="ECO:0000256" key="2">
    <source>
        <dbReference type="ARBA" id="ARBA00023295"/>
    </source>
</evidence>
<dbReference type="Gene3D" id="2.60.120.430">
    <property type="entry name" value="Galactose-binding lectin"/>
    <property type="match status" value="1"/>
</dbReference>
<comment type="caution">
    <text evidence="5">The sequence shown here is derived from an EMBL/GenBank/DDBJ whole genome shotgun (WGS) entry which is preliminary data.</text>
</comment>
<evidence type="ECO:0000259" key="4">
    <source>
        <dbReference type="Pfam" id="PF17992"/>
    </source>
</evidence>
<feature type="domain" description="Glycoside hydrolase family 42 N-terminal" evidence="3">
    <location>
        <begin position="454"/>
        <end position="623"/>
    </location>
</feature>
<dbReference type="InterPro" id="IPR013529">
    <property type="entry name" value="Glyco_hydro_42_N"/>
</dbReference>
<evidence type="ECO:0000313" key="6">
    <source>
        <dbReference type="Proteomes" id="UP000809621"/>
    </source>
</evidence>
<evidence type="ECO:0000259" key="3">
    <source>
        <dbReference type="Pfam" id="PF02449"/>
    </source>
</evidence>
<accession>A0ABS2HFF2</accession>
<dbReference type="Pfam" id="PF17992">
    <property type="entry name" value="Agarase_CBM"/>
    <property type="match status" value="1"/>
</dbReference>